<dbReference type="AlphaFoldDB" id="A0A163X763"/>
<name>A0A163X763_9BRAD</name>
<sequence>MPPQAYEGLFKVCTATATMPNVKDAYILKDGGIAVIPKQDTVAATAATLSRFCDANPRATLRFISAKELVLTKSTSGIVQMSSGSATSCKKIKGLT</sequence>
<reference evidence="1 2" key="1">
    <citation type="submission" date="2016-03" db="EMBL/GenBank/DDBJ databases">
        <title>Microsymbionts genomes from the relict species Vavilovia formosa (Stev.) Fed.</title>
        <authorList>
            <person name="Kopat V."/>
            <person name="Chirak E."/>
            <person name="Kimeklis A."/>
            <person name="Andronov E."/>
        </authorList>
    </citation>
    <scope>NUCLEOTIDE SEQUENCE [LARGE SCALE GENOMIC DNA]</scope>
    <source>
        <strain evidence="1 2">Vaf07</strain>
    </source>
</reference>
<dbReference type="STRING" id="943830.A4A58_18915"/>
<comment type="caution">
    <text evidence="1">The sequence shown here is derived from an EMBL/GenBank/DDBJ whole genome shotgun (WGS) entry which is preliminary data.</text>
</comment>
<dbReference type="Proteomes" id="UP000076574">
    <property type="component" value="Unassembled WGS sequence"/>
</dbReference>
<evidence type="ECO:0000313" key="1">
    <source>
        <dbReference type="EMBL" id="KZD20508.1"/>
    </source>
</evidence>
<proteinExistence type="predicted"/>
<gene>
    <name evidence="1" type="ORF">A4A58_18915</name>
</gene>
<keyword evidence="2" id="KW-1185">Reference proteome</keyword>
<protein>
    <submittedName>
        <fullName evidence="1">Uncharacterized protein</fullName>
    </submittedName>
</protein>
<organism evidence="1 2">
    <name type="scientific">Tardiphaga robiniae</name>
    <dbReference type="NCBI Taxonomy" id="943830"/>
    <lineage>
        <taxon>Bacteria</taxon>
        <taxon>Pseudomonadati</taxon>
        <taxon>Pseudomonadota</taxon>
        <taxon>Alphaproteobacteria</taxon>
        <taxon>Hyphomicrobiales</taxon>
        <taxon>Nitrobacteraceae</taxon>
        <taxon>Tardiphaga</taxon>
    </lineage>
</organism>
<dbReference type="EMBL" id="LVYV01000056">
    <property type="protein sequence ID" value="KZD20508.1"/>
    <property type="molecule type" value="Genomic_DNA"/>
</dbReference>
<accession>A0A163X763</accession>
<dbReference type="OrthoDB" id="8230385at2"/>
<evidence type="ECO:0000313" key="2">
    <source>
        <dbReference type="Proteomes" id="UP000076574"/>
    </source>
</evidence>